<dbReference type="EMBL" id="RBXL01000001">
    <property type="protein sequence ID" value="RKT44907.1"/>
    <property type="molecule type" value="Genomic_DNA"/>
</dbReference>
<sequence>MGVVVYAFAFEGVFTLTKNPQERVTPKNA</sequence>
<evidence type="ECO:0000313" key="2">
    <source>
        <dbReference type="Proteomes" id="UP000274556"/>
    </source>
</evidence>
<keyword evidence="2" id="KW-1185">Reference proteome</keyword>
<comment type="caution">
    <text evidence="1">The sequence shown here is derived from an EMBL/GenBank/DDBJ whole genome shotgun (WGS) entry which is preliminary data.</text>
</comment>
<gene>
    <name evidence="1" type="ORF">BDD21_2311</name>
</gene>
<evidence type="ECO:0000313" key="1">
    <source>
        <dbReference type="EMBL" id="RKT44907.1"/>
    </source>
</evidence>
<organism evidence="1 2">
    <name type="scientific">Thiocapsa rosea</name>
    <dbReference type="NCBI Taxonomy" id="69360"/>
    <lineage>
        <taxon>Bacteria</taxon>
        <taxon>Pseudomonadati</taxon>
        <taxon>Pseudomonadota</taxon>
        <taxon>Gammaproteobacteria</taxon>
        <taxon>Chromatiales</taxon>
        <taxon>Chromatiaceae</taxon>
        <taxon>Thiocapsa</taxon>
    </lineage>
</organism>
<accession>A0A495V965</accession>
<dbReference type="AlphaFoldDB" id="A0A495V965"/>
<reference evidence="1 2" key="1">
    <citation type="submission" date="2018-10" db="EMBL/GenBank/DDBJ databases">
        <title>Genomic Encyclopedia of Archaeal and Bacterial Type Strains, Phase II (KMG-II): from individual species to whole genera.</title>
        <authorList>
            <person name="Goeker M."/>
        </authorList>
    </citation>
    <scope>NUCLEOTIDE SEQUENCE [LARGE SCALE GENOMIC DNA]</scope>
    <source>
        <strain evidence="1 2">DSM 235</strain>
    </source>
</reference>
<dbReference type="Proteomes" id="UP000274556">
    <property type="component" value="Unassembled WGS sequence"/>
</dbReference>
<name>A0A495V965_9GAMM</name>
<proteinExistence type="predicted"/>
<protein>
    <submittedName>
        <fullName evidence="1">Uncharacterized protein</fullName>
    </submittedName>
</protein>